<sequence>MSFLRWFFSGIVVSLLIVLVGVLGNGDTFVSRATAEDTAKPYHGNITKIEKTYTRVEFDLSKKTHLLRKSRMDYYIAQAKQADKRGWDYKRDQMLERVENMLAHHLTQYAQESDATAVNYASAR</sequence>
<keyword evidence="3" id="KW-1185">Reference proteome</keyword>
<keyword evidence="1" id="KW-1133">Transmembrane helix</keyword>
<gene>
    <name evidence="2" type="ORF">GTW09_09300</name>
</gene>
<evidence type="ECO:0000313" key="3">
    <source>
        <dbReference type="Proteomes" id="UP000478837"/>
    </source>
</evidence>
<reference evidence="2 3" key="1">
    <citation type="submission" date="2020-01" db="EMBL/GenBank/DDBJ databases">
        <title>Genomes of bacteria type strains.</title>
        <authorList>
            <person name="Chen J."/>
            <person name="Zhu S."/>
            <person name="Yang J."/>
        </authorList>
    </citation>
    <scope>NUCLEOTIDE SEQUENCE [LARGE SCALE GENOMIC DNA]</scope>
    <source>
        <strain evidence="2 3">LMG 22958</strain>
    </source>
</reference>
<evidence type="ECO:0000256" key="1">
    <source>
        <dbReference type="SAM" id="Phobius"/>
    </source>
</evidence>
<keyword evidence="1" id="KW-0472">Membrane</keyword>
<dbReference type="Proteomes" id="UP000478837">
    <property type="component" value="Unassembled WGS sequence"/>
</dbReference>
<dbReference type="AlphaFoldDB" id="A0A6L9MUW1"/>
<protein>
    <submittedName>
        <fullName evidence="2">Uncharacterized protein</fullName>
    </submittedName>
</protein>
<dbReference type="EMBL" id="JAAAWP010000005">
    <property type="protein sequence ID" value="NDW21713.1"/>
    <property type="molecule type" value="Genomic_DNA"/>
</dbReference>
<organism evidence="2 3">
    <name type="scientific">Alteromonas hispanica</name>
    <dbReference type="NCBI Taxonomy" id="315421"/>
    <lineage>
        <taxon>Bacteria</taxon>
        <taxon>Pseudomonadati</taxon>
        <taxon>Pseudomonadota</taxon>
        <taxon>Gammaproteobacteria</taxon>
        <taxon>Alteromonadales</taxon>
        <taxon>Alteromonadaceae</taxon>
        <taxon>Alteromonas/Salinimonas group</taxon>
        <taxon>Alteromonas</taxon>
    </lineage>
</organism>
<dbReference type="RefSeq" id="WP_163111668.1">
    <property type="nucleotide sequence ID" value="NZ_JAAAWP010000005.1"/>
</dbReference>
<keyword evidence="1" id="KW-0812">Transmembrane</keyword>
<feature type="transmembrane region" description="Helical" evidence="1">
    <location>
        <begin position="6"/>
        <end position="24"/>
    </location>
</feature>
<name>A0A6L9MUW1_9ALTE</name>
<proteinExistence type="predicted"/>
<comment type="caution">
    <text evidence="2">The sequence shown here is derived from an EMBL/GenBank/DDBJ whole genome shotgun (WGS) entry which is preliminary data.</text>
</comment>
<evidence type="ECO:0000313" key="2">
    <source>
        <dbReference type="EMBL" id="NDW21713.1"/>
    </source>
</evidence>
<accession>A0A6L9MUW1</accession>